<name>A0A6H1Z787_9ZZZZ</name>
<organism evidence="1">
    <name type="scientific">viral metagenome</name>
    <dbReference type="NCBI Taxonomy" id="1070528"/>
    <lineage>
        <taxon>unclassified sequences</taxon>
        <taxon>metagenomes</taxon>
        <taxon>organismal metagenomes</taxon>
    </lineage>
</organism>
<dbReference type="EMBL" id="MT143821">
    <property type="protein sequence ID" value="QJB03033.1"/>
    <property type="molecule type" value="Genomic_DNA"/>
</dbReference>
<evidence type="ECO:0000313" key="1">
    <source>
        <dbReference type="EMBL" id="QJA43398.1"/>
    </source>
</evidence>
<reference evidence="1" key="1">
    <citation type="submission" date="2020-03" db="EMBL/GenBank/DDBJ databases">
        <title>The deep terrestrial virosphere.</title>
        <authorList>
            <person name="Holmfeldt K."/>
            <person name="Nilsson E."/>
            <person name="Simone D."/>
            <person name="Lopez-Fernandez M."/>
            <person name="Wu X."/>
            <person name="de Brujin I."/>
            <person name="Lundin D."/>
            <person name="Andersson A."/>
            <person name="Bertilsson S."/>
            <person name="Dopson M."/>
        </authorList>
    </citation>
    <scope>NUCLEOTIDE SEQUENCE</scope>
    <source>
        <strain evidence="1">MM171A00097</strain>
        <strain evidence="2">MM171B00933</strain>
    </source>
</reference>
<dbReference type="AlphaFoldDB" id="A0A6H1Z787"/>
<proteinExistence type="predicted"/>
<dbReference type="EMBL" id="MT143710">
    <property type="protein sequence ID" value="QJA43398.1"/>
    <property type="molecule type" value="Genomic_DNA"/>
</dbReference>
<evidence type="ECO:0000313" key="2">
    <source>
        <dbReference type="EMBL" id="QJB03033.1"/>
    </source>
</evidence>
<accession>A0A6H1Z787</accession>
<gene>
    <name evidence="1" type="ORF">MM171A00097_0045</name>
    <name evidence="2" type="ORF">MM171B00933_0017</name>
</gene>
<protein>
    <submittedName>
        <fullName evidence="1">Uncharacterized protein</fullName>
    </submittedName>
</protein>
<sequence length="88" mass="10179">MERKLLTREELMQLPNISSEDKDLIEVQLMDVVGSSEEDPNNRLRMAARGFLARMFIDLEPDEQTRNELDAVVATFVDGWAWCKEHGQ</sequence>